<name>F2DC07_HORVV</name>
<sequence>MRLVVGRRRGGFEAYLCSTRCLCCGLGAAATTSSQCLCAAATTSSQCICAMKTGPGWIR</sequence>
<protein>
    <submittedName>
        <fullName evidence="1">Predicted protein</fullName>
    </submittedName>
</protein>
<proteinExistence type="evidence at transcript level"/>
<dbReference type="EMBL" id="AK361422">
    <property type="protein sequence ID" value="BAJ92628.1"/>
    <property type="molecule type" value="mRNA"/>
</dbReference>
<reference evidence="1" key="1">
    <citation type="journal article" date="2011" name="Plant Physiol.">
        <title>Comprehensive sequence analysis of 24,783 barley full-length cDNAs derived from 12 clone libraries.</title>
        <authorList>
            <person name="Matsumoto T."/>
            <person name="Tanaka T."/>
            <person name="Sakai H."/>
            <person name="Amano N."/>
            <person name="Kanamori H."/>
            <person name="Kurita K."/>
            <person name="Kikuta A."/>
            <person name="Kamiya K."/>
            <person name="Yamamoto M."/>
            <person name="Ikawa H."/>
            <person name="Fujii N."/>
            <person name="Hori K."/>
            <person name="Itoh T."/>
            <person name="Sato K."/>
        </authorList>
    </citation>
    <scope>NUCLEOTIDE SEQUENCE</scope>
    <source>
        <tissue evidence="1">Leaf</tissue>
    </source>
</reference>
<organism evidence="1">
    <name type="scientific">Hordeum vulgare subsp. vulgare</name>
    <name type="common">Domesticated barley</name>
    <dbReference type="NCBI Taxonomy" id="112509"/>
    <lineage>
        <taxon>Eukaryota</taxon>
        <taxon>Viridiplantae</taxon>
        <taxon>Streptophyta</taxon>
        <taxon>Embryophyta</taxon>
        <taxon>Tracheophyta</taxon>
        <taxon>Spermatophyta</taxon>
        <taxon>Magnoliopsida</taxon>
        <taxon>Liliopsida</taxon>
        <taxon>Poales</taxon>
        <taxon>Poaceae</taxon>
        <taxon>BOP clade</taxon>
        <taxon>Pooideae</taxon>
        <taxon>Triticodae</taxon>
        <taxon>Triticeae</taxon>
        <taxon>Hordeinae</taxon>
        <taxon>Hordeum</taxon>
    </lineage>
</organism>
<dbReference type="AlphaFoldDB" id="F2DC07"/>
<accession>F2DC07</accession>
<evidence type="ECO:0000313" key="1">
    <source>
        <dbReference type="EMBL" id="BAJ92628.1"/>
    </source>
</evidence>